<organism evidence="9 10">
    <name type="scientific">Novipirellula galeiformis</name>
    <dbReference type="NCBI Taxonomy" id="2528004"/>
    <lineage>
        <taxon>Bacteria</taxon>
        <taxon>Pseudomonadati</taxon>
        <taxon>Planctomycetota</taxon>
        <taxon>Planctomycetia</taxon>
        <taxon>Pirellulales</taxon>
        <taxon>Pirellulaceae</taxon>
        <taxon>Novipirellula</taxon>
    </lineage>
</organism>
<dbReference type="PANTHER" id="PTHR30106:SF1">
    <property type="entry name" value="UPF0324 MEMBRANE PROTEIN FN0533"/>
    <property type="match status" value="1"/>
</dbReference>
<dbReference type="Pfam" id="PF03601">
    <property type="entry name" value="Cons_hypoth698"/>
    <property type="match status" value="1"/>
</dbReference>
<feature type="transmembrane region" description="Helical" evidence="8">
    <location>
        <begin position="151"/>
        <end position="168"/>
    </location>
</feature>
<proteinExistence type="inferred from homology"/>
<evidence type="ECO:0000256" key="4">
    <source>
        <dbReference type="ARBA" id="ARBA00022692"/>
    </source>
</evidence>
<dbReference type="AlphaFoldDB" id="A0A5C6CDW8"/>
<evidence type="ECO:0000313" key="9">
    <source>
        <dbReference type="EMBL" id="TWU20999.1"/>
    </source>
</evidence>
<feature type="transmembrane region" description="Helical" evidence="8">
    <location>
        <begin position="413"/>
        <end position="430"/>
    </location>
</feature>
<dbReference type="InterPro" id="IPR018383">
    <property type="entry name" value="UPF0324_pro"/>
</dbReference>
<feature type="transmembrane region" description="Helical" evidence="8">
    <location>
        <begin position="237"/>
        <end position="257"/>
    </location>
</feature>
<evidence type="ECO:0000256" key="1">
    <source>
        <dbReference type="ARBA" id="ARBA00004651"/>
    </source>
</evidence>
<evidence type="ECO:0000256" key="3">
    <source>
        <dbReference type="ARBA" id="ARBA00022475"/>
    </source>
</evidence>
<feature type="transmembrane region" description="Helical" evidence="8">
    <location>
        <begin position="38"/>
        <end position="59"/>
    </location>
</feature>
<dbReference type="OrthoDB" id="9766798at2"/>
<sequence length="478" mass="51105">MNNSTSAVPSSSHESDLPGGPNPPGTSVPMPWYRREDWVAVFLGLTLLAAAVICISFGLTESELAGKGLTHPWGKWLGKPGSWQSDPRDAFSGKGYAILGSLLACWVAFTLAAGLTGRKIGQFAIAFPCIFALGTLAYAMEGQTTVKHLNLSSALWAIVIGLIISNTIGVPRWVRPAVATELFIKTGLVVLGGEILFDRLLALGIPGIFVAWIVTPVVLITTFWFGQRVLKMESKTLNMVISADMSVCGVSAAIAASASCKAKKEELSLAISMSLLFTVVMMIVMPFAIQWIGLDPIVGGAWIGGTVDSTGAVTAAGKALGEDAEKIAVTVKMIQNILIGVASLGISVYWVARVEPQSEGKSPGIGEIWRRFPRFVIGFLIASVVFTLLNQVLVNGEEIIHATTKQATKGLRNWFFCLAFVSIGLDTRFADLLPQIKGGKPLILYLCGQTLNLVLTLAMAYLMFGVIFRESIEAILAQ</sequence>
<gene>
    <name evidence="9" type="ORF">Pla52o_40310</name>
</gene>
<name>A0A5C6CDW8_9BACT</name>
<comment type="subcellular location">
    <subcellularLocation>
        <location evidence="1">Cell membrane</location>
        <topology evidence="1">Multi-pass membrane protein</topology>
    </subcellularLocation>
</comment>
<evidence type="ECO:0000256" key="6">
    <source>
        <dbReference type="ARBA" id="ARBA00023136"/>
    </source>
</evidence>
<comment type="similarity">
    <text evidence="2">Belongs to the UPF0324 family.</text>
</comment>
<evidence type="ECO:0000256" key="7">
    <source>
        <dbReference type="SAM" id="MobiDB-lite"/>
    </source>
</evidence>
<keyword evidence="6 8" id="KW-0472">Membrane</keyword>
<feature type="transmembrane region" description="Helical" evidence="8">
    <location>
        <begin position="200"/>
        <end position="225"/>
    </location>
</feature>
<feature type="transmembrane region" description="Helical" evidence="8">
    <location>
        <begin position="442"/>
        <end position="468"/>
    </location>
</feature>
<reference evidence="9 10" key="1">
    <citation type="submission" date="2019-02" db="EMBL/GenBank/DDBJ databases">
        <title>Deep-cultivation of Planctomycetes and their phenomic and genomic characterization uncovers novel biology.</title>
        <authorList>
            <person name="Wiegand S."/>
            <person name="Jogler M."/>
            <person name="Boedeker C."/>
            <person name="Pinto D."/>
            <person name="Vollmers J."/>
            <person name="Rivas-Marin E."/>
            <person name="Kohn T."/>
            <person name="Peeters S.H."/>
            <person name="Heuer A."/>
            <person name="Rast P."/>
            <person name="Oberbeckmann S."/>
            <person name="Bunk B."/>
            <person name="Jeske O."/>
            <person name="Meyerdierks A."/>
            <person name="Storesund J.E."/>
            <person name="Kallscheuer N."/>
            <person name="Luecker S."/>
            <person name="Lage O.M."/>
            <person name="Pohl T."/>
            <person name="Merkel B.J."/>
            <person name="Hornburger P."/>
            <person name="Mueller R.-W."/>
            <person name="Bruemmer F."/>
            <person name="Labrenz M."/>
            <person name="Spormann A.M."/>
            <person name="Op Den Camp H."/>
            <person name="Overmann J."/>
            <person name="Amann R."/>
            <person name="Jetten M.S.M."/>
            <person name="Mascher T."/>
            <person name="Medema M.H."/>
            <person name="Devos D.P."/>
            <person name="Kaster A.-K."/>
            <person name="Ovreas L."/>
            <person name="Rohde M."/>
            <person name="Galperin M.Y."/>
            <person name="Jogler C."/>
        </authorList>
    </citation>
    <scope>NUCLEOTIDE SEQUENCE [LARGE SCALE GENOMIC DNA]</scope>
    <source>
        <strain evidence="9 10">Pla52o</strain>
    </source>
</reference>
<dbReference type="Proteomes" id="UP000316304">
    <property type="component" value="Unassembled WGS sequence"/>
</dbReference>
<feature type="transmembrane region" description="Helical" evidence="8">
    <location>
        <begin position="269"/>
        <end position="292"/>
    </location>
</feature>
<keyword evidence="5 8" id="KW-1133">Transmembrane helix</keyword>
<evidence type="ECO:0000256" key="8">
    <source>
        <dbReference type="SAM" id="Phobius"/>
    </source>
</evidence>
<keyword evidence="10" id="KW-1185">Reference proteome</keyword>
<accession>A0A5C6CDW8</accession>
<feature type="transmembrane region" description="Helical" evidence="8">
    <location>
        <begin position="372"/>
        <end position="393"/>
    </location>
</feature>
<feature type="compositionally biased region" description="Polar residues" evidence="7">
    <location>
        <begin position="1"/>
        <end position="12"/>
    </location>
</feature>
<feature type="transmembrane region" description="Helical" evidence="8">
    <location>
        <begin position="120"/>
        <end position="139"/>
    </location>
</feature>
<feature type="region of interest" description="Disordered" evidence="7">
    <location>
        <begin position="1"/>
        <end position="28"/>
    </location>
</feature>
<evidence type="ECO:0000256" key="2">
    <source>
        <dbReference type="ARBA" id="ARBA00007977"/>
    </source>
</evidence>
<dbReference type="GO" id="GO:0005886">
    <property type="term" value="C:plasma membrane"/>
    <property type="evidence" value="ECO:0007669"/>
    <property type="project" value="UniProtKB-SubCell"/>
</dbReference>
<feature type="transmembrane region" description="Helical" evidence="8">
    <location>
        <begin position="333"/>
        <end position="352"/>
    </location>
</feature>
<evidence type="ECO:0000313" key="10">
    <source>
        <dbReference type="Proteomes" id="UP000316304"/>
    </source>
</evidence>
<evidence type="ECO:0008006" key="11">
    <source>
        <dbReference type="Google" id="ProtNLM"/>
    </source>
</evidence>
<dbReference type="EMBL" id="SJPT01000007">
    <property type="protein sequence ID" value="TWU20999.1"/>
    <property type="molecule type" value="Genomic_DNA"/>
</dbReference>
<comment type="caution">
    <text evidence="9">The sequence shown here is derived from an EMBL/GenBank/DDBJ whole genome shotgun (WGS) entry which is preliminary data.</text>
</comment>
<keyword evidence="4 8" id="KW-0812">Transmembrane</keyword>
<dbReference type="RefSeq" id="WP_146596135.1">
    <property type="nucleotide sequence ID" value="NZ_SJPT01000007.1"/>
</dbReference>
<evidence type="ECO:0000256" key="5">
    <source>
        <dbReference type="ARBA" id="ARBA00022989"/>
    </source>
</evidence>
<dbReference type="PANTHER" id="PTHR30106">
    <property type="entry name" value="INNER MEMBRANE PROTEIN YEIH-RELATED"/>
    <property type="match status" value="1"/>
</dbReference>
<feature type="transmembrane region" description="Helical" evidence="8">
    <location>
        <begin position="95"/>
        <end position="114"/>
    </location>
</feature>
<keyword evidence="3" id="KW-1003">Cell membrane</keyword>
<protein>
    <recommendedName>
        <fullName evidence="11">Sulfate exporter family transporter</fullName>
    </recommendedName>
</protein>